<gene>
    <name evidence="1" type="primary">LgM4147LRVhigh.34.02151.00370</name>
    <name evidence="1" type="ORF">BN36_3464040</name>
</gene>
<dbReference type="EMBL" id="CALQ01001697">
    <property type="protein sequence ID" value="CCM18922.1"/>
    <property type="molecule type" value="Genomic_DNA"/>
</dbReference>
<protein>
    <submittedName>
        <fullName evidence="1">Uncharacterized protein</fullName>
    </submittedName>
</protein>
<evidence type="ECO:0000313" key="1">
    <source>
        <dbReference type="EMBL" id="CCM18922.1"/>
    </source>
</evidence>
<reference evidence="1" key="1">
    <citation type="submission" date="2012-08" db="EMBL/GenBank/DDBJ databases">
        <title>Comparative genomics of metastatic and non-metastatic Leishmania guyanensis provides insights into polygenic factors involved in Leishmania RNA virus infection.</title>
        <authorList>
            <person name="Smith D."/>
            <person name="Hertz-Fowler C."/>
            <person name="Martin R."/>
            <person name="Dickens N."/>
            <person name="Fasel N."/>
            <person name="Falquet L."/>
            <person name="Beverley S."/>
            <person name="Zangger H."/>
            <person name="Calderon-Copete S."/>
            <person name="Mottram J."/>
            <person name="Xenarios I."/>
        </authorList>
    </citation>
    <scope>NUCLEOTIDE SEQUENCE</scope>
    <source>
        <strain evidence="1">MHOM/BR/75/M4147/SSU:IR2SAT-LUC</strain>
    </source>
</reference>
<sequence length="355" mass="38514">MRPRILRDSGVLPTLVARSEDVFEESNSGCTLICTPTSNVAVVGERYDTTAGNAAAALPMKWDSNEALWQLKIALGVTPVLQGRSVSHLTHPAPRTHNSAELSVEPNARDEEVVTVTPTASTSTKLPPSALGASGKGNGLDSFIPPVYRFSSVSSAFSSPLLEAYLQSALTRIQDECDALMQYLEVGAAPLGAEGLQTIADVPDDELQAAQRMYLLAESSTLTQLQRRADAAILEKEYVFQIRDLLAAELQRRHVPLEAAQDDFHPFFEQVDRTKMALDDYYHVQSAMHTMTPMMEAAIAVAECLRDVDATTSAQGMQHLDGMETAMDSLLAQVQADAVVLQKNLAALQCRLEAL</sequence>
<accession>A0A1E1J5Q5</accession>
<organism evidence="1">
    <name type="scientific">Leishmania guyanensis</name>
    <dbReference type="NCBI Taxonomy" id="5670"/>
    <lineage>
        <taxon>Eukaryota</taxon>
        <taxon>Discoba</taxon>
        <taxon>Euglenozoa</taxon>
        <taxon>Kinetoplastea</taxon>
        <taxon>Metakinetoplastina</taxon>
        <taxon>Trypanosomatida</taxon>
        <taxon>Trypanosomatidae</taxon>
        <taxon>Leishmaniinae</taxon>
        <taxon>Leishmania</taxon>
        <taxon>Leishmania guyanensis species complex</taxon>
    </lineage>
</organism>
<name>A0A1E1J5Q5_LEIGU</name>
<dbReference type="AlphaFoldDB" id="A0A1E1J5Q5"/>
<proteinExistence type="predicted"/>